<comment type="function">
    <text evidence="1">Extremely potent competitive inhibitor of cAMP-dependent protein kinase activity, this protein interacts with the catalytic subunit of the enzyme after the cAMP-induced dissociation of its regulatory chains.</text>
</comment>
<evidence type="ECO:0000256" key="4">
    <source>
        <dbReference type="SAM" id="MobiDB-lite"/>
    </source>
</evidence>
<proteinExistence type="inferred from homology"/>
<reference evidence="5" key="2">
    <citation type="submission" date="2025-08" db="UniProtKB">
        <authorList>
            <consortium name="Ensembl"/>
        </authorList>
    </citation>
    <scope>IDENTIFICATION</scope>
</reference>
<dbReference type="STRING" id="8840.ENSAPLP00000017664"/>
<reference evidence="5" key="3">
    <citation type="submission" date="2025-09" db="UniProtKB">
        <authorList>
            <consortium name="Ensembl"/>
        </authorList>
    </citation>
    <scope>IDENTIFICATION</scope>
</reference>
<feature type="region of interest" description="Disordered" evidence="4">
    <location>
        <begin position="192"/>
        <end position="245"/>
    </location>
</feature>
<dbReference type="Pfam" id="PF02827">
    <property type="entry name" value="PKI"/>
    <property type="match status" value="1"/>
</dbReference>
<name>A0A493SVM8_ANAPP</name>
<protein>
    <recommendedName>
        <fullName evidence="7">cAMP-dependent protein kinase inhibitor beta</fullName>
    </recommendedName>
</protein>
<feature type="compositionally biased region" description="Low complexity" evidence="4">
    <location>
        <begin position="43"/>
        <end position="58"/>
    </location>
</feature>
<evidence type="ECO:0000256" key="3">
    <source>
        <dbReference type="ARBA" id="ARBA00023013"/>
    </source>
</evidence>
<dbReference type="GO" id="GO:0004862">
    <property type="term" value="F:cAMP-dependent protein kinase inhibitor activity"/>
    <property type="evidence" value="ECO:0007669"/>
    <property type="project" value="InterPro"/>
</dbReference>
<reference evidence="5 6" key="1">
    <citation type="submission" date="2017-10" db="EMBL/GenBank/DDBJ databases">
        <title>A new Pekin duck reference genome.</title>
        <authorList>
            <person name="Hou Z.-C."/>
            <person name="Zhou Z.-K."/>
            <person name="Zhu F."/>
            <person name="Hou S.-S."/>
        </authorList>
    </citation>
    <scope>NUCLEOTIDE SEQUENCE [LARGE SCALE GENOMIC DNA]</scope>
</reference>
<dbReference type="AlphaFoldDB" id="A0A493SVM8"/>
<evidence type="ECO:0000313" key="6">
    <source>
        <dbReference type="Proteomes" id="UP000016666"/>
    </source>
</evidence>
<sequence length="281" mass="29489">MQEEGAGCHTASPPSQGLSLTLSSASRRLEQGGDPARSPHPCAAPGSRRPGLRAAPRAPWRRSRARLEGARASMTEVEPVLDFASSGRTGRRNALPDILGSPAGVSPSDLPLKLAEMSLSAGGCRQGWGRRGGGRSGAAHCPPSIHRRQLPGDAVTFHGGAPTAAPKPRAEGHILTPLGAAFLTARRREAVEHQPSFPGTAGAWWPSLGTMRPPHRPSPAGEEPRGDLWGPREASHPRRARTGTFALQEDSFLPWHAEGLHWGGFSPPLGSSRARGATPGA</sequence>
<dbReference type="PANTHER" id="PTHR15416">
    <property type="entry name" value="CAMP-DEPENDENT PROTEIN KINASE INHIBITOR/PKI"/>
    <property type="match status" value="1"/>
</dbReference>
<feature type="region of interest" description="Disordered" evidence="4">
    <location>
        <begin position="1"/>
        <end position="71"/>
    </location>
</feature>
<evidence type="ECO:0000256" key="2">
    <source>
        <dbReference type="ARBA" id="ARBA00006393"/>
    </source>
</evidence>
<dbReference type="InterPro" id="IPR004171">
    <property type="entry name" value="cAMP_dep_PKI"/>
</dbReference>
<dbReference type="Ensembl" id="ENSAPLT00000025219.1">
    <property type="protein sequence ID" value="ENSAPLP00000017664.1"/>
    <property type="gene ID" value="ENSAPLG00000024434.1"/>
</dbReference>
<keyword evidence="3" id="KW-0649">Protein kinase inhibitor</keyword>
<accession>A0A493SVM8</accession>
<keyword evidence="6" id="KW-1185">Reference proteome</keyword>
<dbReference type="Proteomes" id="UP000016666">
    <property type="component" value="Chromosome 24"/>
</dbReference>
<comment type="similarity">
    <text evidence="2">Belongs to the PKI family.</text>
</comment>
<evidence type="ECO:0008006" key="7">
    <source>
        <dbReference type="Google" id="ProtNLM"/>
    </source>
</evidence>
<evidence type="ECO:0000313" key="5">
    <source>
        <dbReference type="Ensembl" id="ENSAPLP00000017664.1"/>
    </source>
</evidence>
<organism evidence="5 6">
    <name type="scientific">Anas platyrhynchos platyrhynchos</name>
    <name type="common">Northern mallard</name>
    <dbReference type="NCBI Taxonomy" id="8840"/>
    <lineage>
        <taxon>Eukaryota</taxon>
        <taxon>Metazoa</taxon>
        <taxon>Chordata</taxon>
        <taxon>Craniata</taxon>
        <taxon>Vertebrata</taxon>
        <taxon>Euteleostomi</taxon>
        <taxon>Archelosauria</taxon>
        <taxon>Archosauria</taxon>
        <taxon>Dinosauria</taxon>
        <taxon>Saurischia</taxon>
        <taxon>Theropoda</taxon>
        <taxon>Coelurosauria</taxon>
        <taxon>Aves</taxon>
        <taxon>Neognathae</taxon>
        <taxon>Galloanserae</taxon>
        <taxon>Anseriformes</taxon>
        <taxon>Anatidae</taxon>
        <taxon>Anatinae</taxon>
        <taxon>Anas</taxon>
    </lineage>
</organism>
<evidence type="ECO:0000256" key="1">
    <source>
        <dbReference type="ARBA" id="ARBA00002844"/>
    </source>
</evidence>
<dbReference type="GeneTree" id="ENSGT01030000235111"/>